<proteinExistence type="inferred from homology"/>
<protein>
    <recommendedName>
        <fullName evidence="4">Alkaline shock protein</fullName>
    </recommendedName>
</protein>
<dbReference type="Proteomes" id="UP000013378">
    <property type="component" value="Unassembled WGS sequence"/>
</dbReference>
<dbReference type="EMBL" id="ARZA01000203">
    <property type="protein sequence ID" value="EOD00174.1"/>
    <property type="molecule type" value="Genomic_DNA"/>
</dbReference>
<dbReference type="InterPro" id="IPR005531">
    <property type="entry name" value="Asp23"/>
</dbReference>
<evidence type="ECO:0000313" key="3">
    <source>
        <dbReference type="Proteomes" id="UP000013378"/>
    </source>
</evidence>
<dbReference type="Gene3D" id="3.40.50.300">
    <property type="entry name" value="P-loop containing nucleotide triphosphate hydrolases"/>
    <property type="match status" value="1"/>
</dbReference>
<evidence type="ECO:0008006" key="4">
    <source>
        <dbReference type="Google" id="ProtNLM"/>
    </source>
</evidence>
<dbReference type="Pfam" id="PF03780">
    <property type="entry name" value="Asp23"/>
    <property type="match status" value="1"/>
</dbReference>
<dbReference type="AlphaFoldDB" id="R1CU09"/>
<comment type="caution">
    <text evidence="2">The sequence shown here is derived from an EMBL/GenBank/DDBJ whole genome shotgun (WGS) entry which is preliminary data.</text>
</comment>
<comment type="similarity">
    <text evidence="1">Belongs to the asp23 family.</text>
</comment>
<dbReference type="SUPFAM" id="SSF52540">
    <property type="entry name" value="P-loop containing nucleoside triphosphate hydrolases"/>
    <property type="match status" value="1"/>
</dbReference>
<evidence type="ECO:0000256" key="1">
    <source>
        <dbReference type="ARBA" id="ARBA00005721"/>
    </source>
</evidence>
<dbReference type="OrthoDB" id="5429664at2"/>
<sequence>MKIIALIGPSGTGKSYRAIMIAKDMGLEYIIDDGLLIKGTNVIAGKSAKREDSTISAVKRALFTDKIHRQEVKQAIEKVKPDGILILGTSEKMVDRIVEALSLPKVSHKVFIEDISSPDEMEIARQQRTKEGKHVIPVPTFEIKKDFSGYFIDTLRIFKRKKDNKEPVQVYEKTVVRPTFSYLGKYTIADGVIKSITKHAALQIEGISKVYNVYIRTLENGIIININVGVIFGHPIIEIIKKMQKKIISEVEKMTALNIISVDVNIRKMTKI</sequence>
<dbReference type="PATRIC" id="fig|1304284.3.peg.1792"/>
<gene>
    <name evidence="2" type="ORF">L21TH_1825</name>
</gene>
<organism evidence="2 3">
    <name type="scientific">Caldisalinibacter kiritimatiensis</name>
    <dbReference type="NCBI Taxonomy" id="1304284"/>
    <lineage>
        <taxon>Bacteria</taxon>
        <taxon>Bacillati</taxon>
        <taxon>Bacillota</taxon>
        <taxon>Tissierellia</taxon>
        <taxon>Tissierellales</taxon>
        <taxon>Thermohalobacteraceae</taxon>
        <taxon>Caldisalinibacter</taxon>
    </lineage>
</organism>
<reference evidence="2 3" key="1">
    <citation type="journal article" date="2015" name="Geomicrobiol. J.">
        <title>Caldisalinibacter kiritimatiensis gen. nov., sp. nov., a moderately thermohalophilic thiosulfate-reducing bacterium from a hypersaline microbial mat.</title>
        <authorList>
            <person name="Ben Hania W."/>
            <person name="Joseph M."/>
            <person name="Fiebig A."/>
            <person name="Bunk B."/>
            <person name="Klenk H.-P."/>
            <person name="Fardeau M.-L."/>
            <person name="Spring S."/>
        </authorList>
    </citation>
    <scope>NUCLEOTIDE SEQUENCE [LARGE SCALE GENOMIC DNA]</scope>
    <source>
        <strain evidence="2 3">L21-TH-D2</strain>
    </source>
</reference>
<dbReference type="RefSeq" id="WP_006314535.1">
    <property type="nucleotide sequence ID" value="NZ_ARZA01000203.1"/>
</dbReference>
<dbReference type="eggNOG" id="COG1302">
    <property type="taxonomic scope" value="Bacteria"/>
</dbReference>
<name>R1CU09_9FIRM</name>
<dbReference type="STRING" id="1304284.L21TH_1825"/>
<keyword evidence="3" id="KW-1185">Reference proteome</keyword>
<evidence type="ECO:0000313" key="2">
    <source>
        <dbReference type="EMBL" id="EOD00174.1"/>
    </source>
</evidence>
<dbReference type="InterPro" id="IPR027417">
    <property type="entry name" value="P-loop_NTPase"/>
</dbReference>
<accession>R1CU09</accession>